<organism evidence="3 4">
    <name type="scientific">Canna indica</name>
    <name type="common">Indian-shot</name>
    <dbReference type="NCBI Taxonomy" id="4628"/>
    <lineage>
        <taxon>Eukaryota</taxon>
        <taxon>Viridiplantae</taxon>
        <taxon>Streptophyta</taxon>
        <taxon>Embryophyta</taxon>
        <taxon>Tracheophyta</taxon>
        <taxon>Spermatophyta</taxon>
        <taxon>Magnoliopsida</taxon>
        <taxon>Liliopsida</taxon>
        <taxon>Zingiberales</taxon>
        <taxon>Cannaceae</taxon>
        <taxon>Canna</taxon>
    </lineage>
</organism>
<sequence length="187" mass="21013">MDNARGDEIEASQEPLLTPNPDSDSGEKNKVPEVEVHLFRQGRGPIDVFRSKLGGWDQDRLEVQDILDKYGFKSIFAFHSESGRGIPIRFSPRNGRSILPYTAGSVVFIDGEPKDSLVKPITKIVVGVALMTLLIAIFLKETPEWFKSSMPSFSSAGTFPPWVLACMVIVFTRLRKRTKEILKKFGW</sequence>
<evidence type="ECO:0000313" key="3">
    <source>
        <dbReference type="EMBL" id="WOL00336.1"/>
    </source>
</evidence>
<gene>
    <name evidence="3" type="ORF">Cni_G09049</name>
</gene>
<reference evidence="3 4" key="1">
    <citation type="submission" date="2023-10" db="EMBL/GenBank/DDBJ databases">
        <title>Chromosome-scale genome assembly provides insights into flower coloration mechanisms of Canna indica.</title>
        <authorList>
            <person name="Li C."/>
        </authorList>
    </citation>
    <scope>NUCLEOTIDE SEQUENCE [LARGE SCALE GENOMIC DNA]</scope>
    <source>
        <tissue evidence="3">Flower</tissue>
    </source>
</reference>
<dbReference type="PANTHER" id="PTHR35475:SF1">
    <property type="entry name" value="WD REPEAT PROTEIN"/>
    <property type="match status" value="1"/>
</dbReference>
<feature type="transmembrane region" description="Helical" evidence="2">
    <location>
        <begin position="159"/>
        <end position="175"/>
    </location>
</feature>
<dbReference type="Proteomes" id="UP001327560">
    <property type="component" value="Chromosome 3"/>
</dbReference>
<keyword evidence="2" id="KW-1133">Transmembrane helix</keyword>
<keyword evidence="2" id="KW-0472">Membrane</keyword>
<protein>
    <submittedName>
        <fullName evidence="3">Uncharacterized protein</fullName>
    </submittedName>
</protein>
<dbReference type="PANTHER" id="PTHR35475">
    <property type="entry name" value="WD REPEAT PROTEIN"/>
    <property type="match status" value="1"/>
</dbReference>
<accession>A0AAQ3Q671</accession>
<name>A0AAQ3Q671_9LILI</name>
<feature type="transmembrane region" description="Helical" evidence="2">
    <location>
        <begin position="121"/>
        <end position="139"/>
    </location>
</feature>
<keyword evidence="2" id="KW-0812">Transmembrane</keyword>
<proteinExistence type="predicted"/>
<dbReference type="EMBL" id="CP136892">
    <property type="protein sequence ID" value="WOL00336.1"/>
    <property type="molecule type" value="Genomic_DNA"/>
</dbReference>
<evidence type="ECO:0000313" key="4">
    <source>
        <dbReference type="Proteomes" id="UP001327560"/>
    </source>
</evidence>
<dbReference type="AlphaFoldDB" id="A0AAQ3Q671"/>
<evidence type="ECO:0000256" key="2">
    <source>
        <dbReference type="SAM" id="Phobius"/>
    </source>
</evidence>
<feature type="region of interest" description="Disordered" evidence="1">
    <location>
        <begin position="1"/>
        <end position="32"/>
    </location>
</feature>
<keyword evidence="4" id="KW-1185">Reference proteome</keyword>
<evidence type="ECO:0000256" key="1">
    <source>
        <dbReference type="SAM" id="MobiDB-lite"/>
    </source>
</evidence>